<dbReference type="NCBIfam" id="NF007479">
    <property type="entry name" value="PRK10069.1"/>
    <property type="match status" value="1"/>
</dbReference>
<evidence type="ECO:0000313" key="5">
    <source>
        <dbReference type="Proteomes" id="UP001066327"/>
    </source>
</evidence>
<dbReference type="EC" id="1.14.12.19" evidence="4"/>
<dbReference type="GO" id="GO:0019380">
    <property type="term" value="P:3-phenylpropionate catabolic process"/>
    <property type="evidence" value="ECO:0007669"/>
    <property type="project" value="TreeGrafter"/>
</dbReference>
<protein>
    <submittedName>
        <fullName evidence="4">3-phenylpropionate/cinnamic acid dioxygenase subunit beta</fullName>
        <ecNumber evidence="4">1.14.12.19</ecNumber>
    </submittedName>
</protein>
<evidence type="ECO:0000313" key="4">
    <source>
        <dbReference type="EMBL" id="WLF44541.1"/>
    </source>
</evidence>
<dbReference type="CDD" id="cd00667">
    <property type="entry name" value="ring_hydroxylating_dioxygenases_beta"/>
    <property type="match status" value="1"/>
</dbReference>
<reference evidence="4" key="2">
    <citation type="submission" date="2023-07" db="EMBL/GenBank/DDBJ databases">
        <title>Genomic analysis of Rhodococcus opacus VOC-14 with glycol ethers degradation activity.</title>
        <authorList>
            <person name="Narkevich D.A."/>
            <person name="Hlushen A.M."/>
            <person name="Akhremchuk A.E."/>
            <person name="Sikolenko M.A."/>
            <person name="Valentovich L.N."/>
        </authorList>
    </citation>
    <scope>NUCLEOTIDE SEQUENCE</scope>
    <source>
        <strain evidence="4">VOC-14</strain>
    </source>
</reference>
<dbReference type="InterPro" id="IPR000391">
    <property type="entry name" value="Rng_hydr_dOase-bsu"/>
</dbReference>
<dbReference type="Proteomes" id="UP001231166">
    <property type="component" value="Chromosome"/>
</dbReference>
<dbReference type="InterPro" id="IPR032710">
    <property type="entry name" value="NTF2-like_dom_sf"/>
</dbReference>
<name>A0AAX3Y5I8_RHOOP</name>
<dbReference type="RefSeq" id="WP_269592768.1">
    <property type="nucleotide sequence ID" value="NZ_CP130953.1"/>
</dbReference>
<keyword evidence="2 4" id="KW-0560">Oxidoreductase</keyword>
<reference evidence="3" key="1">
    <citation type="submission" date="2022-12" db="EMBL/GenBank/DDBJ databases">
        <authorList>
            <person name="Krivoruchko A.V."/>
            <person name="Elkin A."/>
        </authorList>
    </citation>
    <scope>NUCLEOTIDE SEQUENCE</scope>
    <source>
        <strain evidence="3">IEGM 249</strain>
    </source>
</reference>
<evidence type="ECO:0000256" key="2">
    <source>
        <dbReference type="ARBA" id="ARBA00023002"/>
    </source>
</evidence>
<dbReference type="Gene3D" id="3.10.450.50">
    <property type="match status" value="1"/>
</dbReference>
<gene>
    <name evidence="3" type="ORF">O4328_41400</name>
    <name evidence="4" type="ORF">Q5707_21550</name>
</gene>
<proteinExistence type="inferred from homology"/>
<dbReference type="Proteomes" id="UP001066327">
    <property type="component" value="Unassembled WGS sequence"/>
</dbReference>
<evidence type="ECO:0000256" key="1">
    <source>
        <dbReference type="ARBA" id="ARBA00009570"/>
    </source>
</evidence>
<organism evidence="4 6">
    <name type="scientific">Rhodococcus opacus</name>
    <name type="common">Nocardia opaca</name>
    <dbReference type="NCBI Taxonomy" id="37919"/>
    <lineage>
        <taxon>Bacteria</taxon>
        <taxon>Bacillati</taxon>
        <taxon>Actinomycetota</taxon>
        <taxon>Actinomycetes</taxon>
        <taxon>Mycobacteriales</taxon>
        <taxon>Nocardiaceae</taxon>
        <taxon>Rhodococcus</taxon>
    </lineage>
</organism>
<dbReference type="SUPFAM" id="SSF54427">
    <property type="entry name" value="NTF2-like"/>
    <property type="match status" value="1"/>
</dbReference>
<evidence type="ECO:0000313" key="6">
    <source>
        <dbReference type="Proteomes" id="UP001231166"/>
    </source>
</evidence>
<dbReference type="Pfam" id="PF00866">
    <property type="entry name" value="Ring_hydroxyl_B"/>
    <property type="match status" value="1"/>
</dbReference>
<dbReference type="EMBL" id="JAPWIS010000040">
    <property type="protein sequence ID" value="MCZ4590016.1"/>
    <property type="molecule type" value="Genomic_DNA"/>
</dbReference>
<dbReference type="AlphaFoldDB" id="A0AAX3Y5I8"/>
<comment type="similarity">
    <text evidence="1">Belongs to the bacterial ring-hydroxylating dioxygenase beta subunit family.</text>
</comment>
<dbReference type="PANTHER" id="PTHR41534">
    <property type="entry name" value="BLR3401 PROTEIN"/>
    <property type="match status" value="1"/>
</dbReference>
<dbReference type="GO" id="GO:0008695">
    <property type="term" value="F:3-phenylpropionate dioxygenase activity"/>
    <property type="evidence" value="ECO:0007669"/>
    <property type="project" value="UniProtKB-EC"/>
</dbReference>
<sequence>MSTDISTPSTVDHVDAATYHSVVQFLYAESRLLDNRHFDSWVELFTDDARYIVPVRLNREDGADWESRSKAFDDTKQTLEIRVNRLNCEYAWAEQPPSRVRHYISNIEVEQSAIPNEVTVRANELIYRSRGNSTNIDLLSAQRQDTLRMTPDGWRISRRWTALDQSTLSAHNLSMFF</sequence>
<keyword evidence="5" id="KW-1185">Reference proteome</keyword>
<dbReference type="PANTHER" id="PTHR41534:SF2">
    <property type="entry name" value="3-PHENYLPROPIONATE_CINNAMIC ACID DIOXYGENASE SUBUNIT BETA"/>
    <property type="match status" value="1"/>
</dbReference>
<accession>A0AAX3Y5I8</accession>
<dbReference type="EMBL" id="CP130953">
    <property type="protein sequence ID" value="WLF44541.1"/>
    <property type="molecule type" value="Genomic_DNA"/>
</dbReference>
<evidence type="ECO:0000313" key="3">
    <source>
        <dbReference type="EMBL" id="MCZ4590016.1"/>
    </source>
</evidence>
<keyword evidence="4" id="KW-0223">Dioxygenase</keyword>